<comment type="caution">
    <text evidence="2">The sequence shown here is derived from an EMBL/GenBank/DDBJ whole genome shotgun (WGS) entry which is preliminary data.</text>
</comment>
<gene>
    <name evidence="2" type="ORF">A3A96_00210</name>
</gene>
<evidence type="ECO:0000256" key="1">
    <source>
        <dbReference type="SAM" id="Phobius"/>
    </source>
</evidence>
<keyword evidence="1" id="KW-0812">Transmembrane</keyword>
<dbReference type="EMBL" id="MHWB01000009">
    <property type="protein sequence ID" value="OHB01851.1"/>
    <property type="molecule type" value="Genomic_DNA"/>
</dbReference>
<protein>
    <submittedName>
        <fullName evidence="2">Uncharacterized protein</fullName>
    </submittedName>
</protein>
<sequence length="168" mass="18993">MDNNNPKFIPVIIILFGVAVGIFIYIWNSSKNPKAVVEEPKQEFERKAEQFGAEILPQGLPTDLPIEEGAVVISNEIVKVTTPDGKQEEQVVRAYLSAKTVEENLKIYKDYVLAKGWQVSGEINVSKDLMIFLSYDPKNPTQPIKFEFVKNSVTKDVTVRIVLIKNIR</sequence>
<reference evidence="2 3" key="1">
    <citation type="journal article" date="2016" name="Nat. Commun.">
        <title>Thousands of microbial genomes shed light on interconnected biogeochemical processes in an aquifer system.</title>
        <authorList>
            <person name="Anantharaman K."/>
            <person name="Brown C.T."/>
            <person name="Hug L.A."/>
            <person name="Sharon I."/>
            <person name="Castelle C.J."/>
            <person name="Probst A.J."/>
            <person name="Thomas B.C."/>
            <person name="Singh A."/>
            <person name="Wilkins M.J."/>
            <person name="Karaoz U."/>
            <person name="Brodie E.L."/>
            <person name="Williams K.H."/>
            <person name="Hubbard S.S."/>
            <person name="Banfield J.F."/>
        </authorList>
    </citation>
    <scope>NUCLEOTIDE SEQUENCE [LARGE SCALE GENOMIC DNA]</scope>
</reference>
<accession>A0A1G2TX21</accession>
<evidence type="ECO:0000313" key="3">
    <source>
        <dbReference type="Proteomes" id="UP000177707"/>
    </source>
</evidence>
<name>A0A1G2TX21_9BACT</name>
<proteinExistence type="predicted"/>
<dbReference type="AlphaFoldDB" id="A0A1G2TX21"/>
<dbReference type="Proteomes" id="UP000177707">
    <property type="component" value="Unassembled WGS sequence"/>
</dbReference>
<keyword evidence="1" id="KW-1133">Transmembrane helix</keyword>
<feature type="transmembrane region" description="Helical" evidence="1">
    <location>
        <begin position="7"/>
        <end position="27"/>
    </location>
</feature>
<keyword evidence="1" id="KW-0472">Membrane</keyword>
<evidence type="ECO:0000313" key="2">
    <source>
        <dbReference type="EMBL" id="OHB01851.1"/>
    </source>
</evidence>
<dbReference type="STRING" id="1802758.A3A96_00210"/>
<organism evidence="2 3">
    <name type="scientific">Candidatus Zambryskibacteria bacterium RIFCSPLOWO2_01_FULL_39_39</name>
    <dbReference type="NCBI Taxonomy" id="1802758"/>
    <lineage>
        <taxon>Bacteria</taxon>
        <taxon>Candidatus Zambryskiibacteriota</taxon>
    </lineage>
</organism>